<dbReference type="SUPFAM" id="SSF49777">
    <property type="entry name" value="PEBP-like"/>
    <property type="match status" value="1"/>
</dbReference>
<feature type="signal peptide" evidence="1">
    <location>
        <begin position="1"/>
        <end position="18"/>
    </location>
</feature>
<dbReference type="NCBIfam" id="TIGR00481">
    <property type="entry name" value="YbhB/YbcL family Raf kinase inhibitor-like protein"/>
    <property type="match status" value="1"/>
</dbReference>
<proteinExistence type="predicted"/>
<accession>A0A562SB52</accession>
<reference evidence="2 3" key="1">
    <citation type="journal article" date="2015" name="Stand. Genomic Sci.">
        <title>Genomic Encyclopedia of Bacterial and Archaeal Type Strains, Phase III: the genomes of soil and plant-associated and newly described type strains.</title>
        <authorList>
            <person name="Whitman W.B."/>
            <person name="Woyke T."/>
            <person name="Klenk H.P."/>
            <person name="Zhou Y."/>
            <person name="Lilburn T.G."/>
            <person name="Beck B.J."/>
            <person name="De Vos P."/>
            <person name="Vandamme P."/>
            <person name="Eisen J.A."/>
            <person name="Garrity G."/>
            <person name="Hugenholtz P."/>
            <person name="Kyrpides N.C."/>
        </authorList>
    </citation>
    <scope>NUCLEOTIDE SEQUENCE [LARGE SCALE GENOMIC DNA]</scope>
    <source>
        <strain evidence="2 3">CGMCC 1.7271</strain>
    </source>
</reference>
<dbReference type="InterPro" id="IPR005247">
    <property type="entry name" value="YbhB_YbcL/LppC-like"/>
</dbReference>
<evidence type="ECO:0000313" key="3">
    <source>
        <dbReference type="Proteomes" id="UP000316167"/>
    </source>
</evidence>
<feature type="chain" id="PRO_5021728638" description="PBP family phospholipid-binding protein" evidence="1">
    <location>
        <begin position="19"/>
        <end position="179"/>
    </location>
</feature>
<dbReference type="CDD" id="cd00865">
    <property type="entry name" value="PEBP_bact_arch"/>
    <property type="match status" value="1"/>
</dbReference>
<evidence type="ECO:0000256" key="1">
    <source>
        <dbReference type="SAM" id="SignalP"/>
    </source>
</evidence>
<keyword evidence="1" id="KW-0732">Signal</keyword>
<dbReference type="RefSeq" id="WP_144888609.1">
    <property type="nucleotide sequence ID" value="NZ_VLLE01000008.1"/>
</dbReference>
<dbReference type="PANTHER" id="PTHR30289">
    <property type="entry name" value="UNCHARACTERIZED PROTEIN YBCL-RELATED"/>
    <property type="match status" value="1"/>
</dbReference>
<sequence length="179" mass="19461">MRQLLFVIVLFAGAFVNAQTFTLKSNELGGQATNKQVFNDFGCSGENKSPQLYWEHAPAGTKSFAVTVYDENAPTGSGWWHWVIFDIAPTITQLQSDAGNVTGSRQPANAIQSKTDFGKPGYGGPCPAPGSGFHQYTVTVYALDTEKLGLDANANPALVGFYLTQHLLQKASLVFYYKQ</sequence>
<dbReference type="InterPro" id="IPR008914">
    <property type="entry name" value="PEBP"/>
</dbReference>
<dbReference type="PANTHER" id="PTHR30289:SF1">
    <property type="entry name" value="PEBP (PHOSPHATIDYLETHANOLAMINE-BINDING PROTEIN) FAMILY PROTEIN"/>
    <property type="match status" value="1"/>
</dbReference>
<evidence type="ECO:0000313" key="2">
    <source>
        <dbReference type="EMBL" id="TWI77910.1"/>
    </source>
</evidence>
<dbReference type="OrthoDB" id="9797506at2"/>
<dbReference type="InterPro" id="IPR036610">
    <property type="entry name" value="PEBP-like_sf"/>
</dbReference>
<dbReference type="Proteomes" id="UP000316167">
    <property type="component" value="Unassembled WGS sequence"/>
</dbReference>
<gene>
    <name evidence="2" type="ORF">IQ13_4150</name>
</gene>
<protein>
    <recommendedName>
        <fullName evidence="4">PBP family phospholipid-binding protein</fullName>
    </recommendedName>
</protein>
<name>A0A562SB52_9BACT</name>
<keyword evidence="3" id="KW-1185">Reference proteome</keyword>
<organism evidence="2 3">
    <name type="scientific">Lacibacter cauensis</name>
    <dbReference type="NCBI Taxonomy" id="510947"/>
    <lineage>
        <taxon>Bacteria</taxon>
        <taxon>Pseudomonadati</taxon>
        <taxon>Bacteroidota</taxon>
        <taxon>Chitinophagia</taxon>
        <taxon>Chitinophagales</taxon>
        <taxon>Chitinophagaceae</taxon>
        <taxon>Lacibacter</taxon>
    </lineage>
</organism>
<dbReference type="Gene3D" id="3.90.280.10">
    <property type="entry name" value="PEBP-like"/>
    <property type="match status" value="1"/>
</dbReference>
<dbReference type="EMBL" id="VLLE01000008">
    <property type="protein sequence ID" value="TWI77910.1"/>
    <property type="molecule type" value="Genomic_DNA"/>
</dbReference>
<evidence type="ECO:0008006" key="4">
    <source>
        <dbReference type="Google" id="ProtNLM"/>
    </source>
</evidence>
<dbReference type="AlphaFoldDB" id="A0A562SB52"/>
<comment type="caution">
    <text evidence="2">The sequence shown here is derived from an EMBL/GenBank/DDBJ whole genome shotgun (WGS) entry which is preliminary data.</text>
</comment>
<dbReference type="Pfam" id="PF01161">
    <property type="entry name" value="PBP"/>
    <property type="match status" value="1"/>
</dbReference>